<dbReference type="Proteomes" id="UP000016762">
    <property type="component" value="Unassembled WGS sequence"/>
</dbReference>
<evidence type="ECO:0000256" key="1">
    <source>
        <dbReference type="SAM" id="SignalP"/>
    </source>
</evidence>
<evidence type="ECO:0000313" key="2">
    <source>
        <dbReference type="EMBL" id="ERL47346.1"/>
    </source>
</evidence>
<accession>U2XWW3</accession>
<dbReference type="GO" id="GO:0016787">
    <property type="term" value="F:hydrolase activity"/>
    <property type="evidence" value="ECO:0007669"/>
    <property type="project" value="UniProtKB-KW"/>
</dbReference>
<dbReference type="Gene3D" id="2.40.128.490">
    <property type="entry name" value="Uncharacterised protein PF14869, DUF4488"/>
    <property type="match status" value="1"/>
</dbReference>
<dbReference type="EMBL" id="AWXE01000001">
    <property type="protein sequence ID" value="ERL47346.1"/>
    <property type="molecule type" value="Genomic_DNA"/>
</dbReference>
<dbReference type="AlphaFoldDB" id="U2XWW3"/>
<dbReference type="EC" id="3.6.1.19" evidence="2"/>
<keyword evidence="2" id="KW-0378">Hydrolase</keyword>
<dbReference type="RefSeq" id="WP_021776364.1">
    <property type="nucleotide sequence ID" value="NZ_AWXE01000001.1"/>
</dbReference>
<gene>
    <name evidence="2" type="ORF">RS24_00279</name>
</gene>
<comment type="caution">
    <text evidence="2">The sequence shown here is derived from an EMBL/GenBank/DDBJ whole genome shotgun (WGS) entry which is preliminary data.</text>
</comment>
<feature type="chain" id="PRO_5004636182" evidence="1">
    <location>
        <begin position="26"/>
        <end position="136"/>
    </location>
</feature>
<organism evidence="2 3">
    <name type="scientific">Candidatus Micropelagius thuwalensis</name>
    <dbReference type="NCBI Taxonomy" id="1397666"/>
    <lineage>
        <taxon>Bacteria</taxon>
        <taxon>Pseudomonadati</taxon>
        <taxon>Pseudomonadota</taxon>
        <taxon>Alphaproteobacteria</taxon>
        <taxon>PS1 clade</taxon>
        <taxon>Candidatus Micropelagius</taxon>
    </lineage>
</organism>
<name>U2XWW3_9PROT</name>
<reference evidence="2 3" key="1">
    <citation type="journal article" date="2014" name="FEMS Microbiol. Ecol.">
        <title>Genomic differentiation among two strains of the PS1 clade isolated from geographically separated marine habitats.</title>
        <authorList>
            <person name="Jimenez-Infante F."/>
            <person name="Ngugi D.K."/>
            <person name="Alam I."/>
            <person name="Rashid M."/>
            <person name="Baalawi W."/>
            <person name="Kamau A.A."/>
            <person name="Bajic V.B."/>
            <person name="Stingl U."/>
        </authorList>
    </citation>
    <scope>NUCLEOTIDE SEQUENCE [LARGE SCALE GENOMIC DNA]</scope>
    <source>
        <strain evidence="2 3">RS24</strain>
    </source>
</reference>
<keyword evidence="1" id="KW-0732">Signal</keyword>
<protein>
    <submittedName>
        <fullName evidence="2">Nucleoside-triphosphate pyrophosphatase protein</fullName>
        <ecNumber evidence="2">3.6.1.19</ecNumber>
    </submittedName>
</protein>
<keyword evidence="3" id="KW-1185">Reference proteome</keyword>
<proteinExistence type="predicted"/>
<sequence>MIKKFIYAFKFAFLTLMFLSQHAVANPLMGAWEIAESKWNNEKVKLPEPRAVKIYSAENFMYSYYDISKPEGVLIGQGSYVFSDGNVSETISNHSNKELIGEVYKFEISFSEDKSTFSQTVMFGENKLDEVWRRLD</sequence>
<feature type="signal peptide" evidence="1">
    <location>
        <begin position="1"/>
        <end position="25"/>
    </location>
</feature>
<evidence type="ECO:0000313" key="3">
    <source>
        <dbReference type="Proteomes" id="UP000016762"/>
    </source>
</evidence>